<keyword evidence="2" id="KW-0238">DNA-binding</keyword>
<dbReference type="GO" id="GO:0003677">
    <property type="term" value="F:DNA binding"/>
    <property type="evidence" value="ECO:0007669"/>
    <property type="project" value="UniProtKB-KW"/>
</dbReference>
<name>A0A1H4JA03_9BACT</name>
<dbReference type="PANTHER" id="PTHR43214:SF43">
    <property type="entry name" value="TWO-COMPONENT RESPONSE REGULATOR"/>
    <property type="match status" value="1"/>
</dbReference>
<accession>A0A1H4JA03</accession>
<dbReference type="AlphaFoldDB" id="A0A1H4JA03"/>
<evidence type="ECO:0000256" key="1">
    <source>
        <dbReference type="ARBA" id="ARBA00022553"/>
    </source>
</evidence>
<dbReference type="SMART" id="SM00421">
    <property type="entry name" value="HTH_LUXR"/>
    <property type="match status" value="1"/>
</dbReference>
<dbReference type="InterPro" id="IPR001789">
    <property type="entry name" value="Sig_transdc_resp-reg_receiver"/>
</dbReference>
<dbReference type="Pfam" id="PF00196">
    <property type="entry name" value="GerE"/>
    <property type="match status" value="1"/>
</dbReference>
<dbReference type="Proteomes" id="UP000182409">
    <property type="component" value="Unassembled WGS sequence"/>
</dbReference>
<protein>
    <submittedName>
        <fullName evidence="6">Two component transcriptional regulator, LuxR family</fullName>
    </submittedName>
</protein>
<evidence type="ECO:0000259" key="4">
    <source>
        <dbReference type="PROSITE" id="PS50043"/>
    </source>
</evidence>
<evidence type="ECO:0000259" key="5">
    <source>
        <dbReference type="PROSITE" id="PS50110"/>
    </source>
</evidence>
<organism evidence="6 7">
    <name type="scientific">Terriglobus roseus</name>
    <dbReference type="NCBI Taxonomy" id="392734"/>
    <lineage>
        <taxon>Bacteria</taxon>
        <taxon>Pseudomonadati</taxon>
        <taxon>Acidobacteriota</taxon>
        <taxon>Terriglobia</taxon>
        <taxon>Terriglobales</taxon>
        <taxon>Acidobacteriaceae</taxon>
        <taxon>Terriglobus</taxon>
    </lineage>
</organism>
<dbReference type="InterPro" id="IPR058245">
    <property type="entry name" value="NreC/VraR/RcsB-like_REC"/>
</dbReference>
<evidence type="ECO:0000313" key="6">
    <source>
        <dbReference type="EMBL" id="SEB43093.1"/>
    </source>
</evidence>
<dbReference type="Pfam" id="PF00072">
    <property type="entry name" value="Response_reg"/>
    <property type="match status" value="1"/>
</dbReference>
<dbReference type="RefSeq" id="WP_139285068.1">
    <property type="nucleotide sequence ID" value="NZ_FNSD01000001.1"/>
</dbReference>
<proteinExistence type="predicted"/>
<dbReference type="InterPro" id="IPR011006">
    <property type="entry name" value="CheY-like_superfamily"/>
</dbReference>
<dbReference type="PANTHER" id="PTHR43214">
    <property type="entry name" value="TWO-COMPONENT RESPONSE REGULATOR"/>
    <property type="match status" value="1"/>
</dbReference>
<feature type="modified residue" description="4-aspartylphosphate" evidence="3">
    <location>
        <position position="57"/>
    </location>
</feature>
<dbReference type="PROSITE" id="PS50110">
    <property type="entry name" value="RESPONSE_REGULATORY"/>
    <property type="match status" value="1"/>
</dbReference>
<dbReference type="GO" id="GO:0000160">
    <property type="term" value="P:phosphorelay signal transduction system"/>
    <property type="evidence" value="ECO:0007669"/>
    <property type="project" value="InterPro"/>
</dbReference>
<evidence type="ECO:0000256" key="2">
    <source>
        <dbReference type="ARBA" id="ARBA00023125"/>
    </source>
</evidence>
<dbReference type="SMART" id="SM00448">
    <property type="entry name" value="REC"/>
    <property type="match status" value="1"/>
</dbReference>
<dbReference type="EMBL" id="FNSD01000001">
    <property type="protein sequence ID" value="SEB43093.1"/>
    <property type="molecule type" value="Genomic_DNA"/>
</dbReference>
<dbReference type="OrthoDB" id="9796655at2"/>
<dbReference type="SUPFAM" id="SSF52172">
    <property type="entry name" value="CheY-like"/>
    <property type="match status" value="1"/>
</dbReference>
<evidence type="ECO:0000313" key="7">
    <source>
        <dbReference type="Proteomes" id="UP000182409"/>
    </source>
</evidence>
<feature type="domain" description="Response regulatory" evidence="5">
    <location>
        <begin position="6"/>
        <end position="122"/>
    </location>
</feature>
<gene>
    <name evidence="6" type="ORF">SAMN05443244_0472</name>
</gene>
<reference evidence="6 7" key="1">
    <citation type="submission" date="2016-10" db="EMBL/GenBank/DDBJ databases">
        <authorList>
            <person name="de Groot N.N."/>
        </authorList>
    </citation>
    <scope>NUCLEOTIDE SEQUENCE [LARGE SCALE GENOMIC DNA]</scope>
    <source>
        <strain evidence="6 7">AB35.6</strain>
    </source>
</reference>
<dbReference type="SUPFAM" id="SSF46894">
    <property type="entry name" value="C-terminal effector domain of the bipartite response regulators"/>
    <property type="match status" value="1"/>
</dbReference>
<dbReference type="GO" id="GO:0006355">
    <property type="term" value="P:regulation of DNA-templated transcription"/>
    <property type="evidence" value="ECO:0007669"/>
    <property type="project" value="InterPro"/>
</dbReference>
<dbReference type="InterPro" id="IPR039420">
    <property type="entry name" value="WalR-like"/>
</dbReference>
<dbReference type="InterPro" id="IPR016032">
    <property type="entry name" value="Sig_transdc_resp-reg_C-effctor"/>
</dbReference>
<sequence>MSKEIRVLVADDHPLMRSGIAAEINAEPDMSVIASAEDGEEALELFRVHRPDVSLIDLRMPKMNGLELLSAIRADFPLARLVVLTTSAGDVHAVRAFRMGAAGYLLKHMLRGDLITTIREVHEGRRRIPDEIAQLLAQHAMDNQMTPREIDVLSKVALGKSNKMIGAELSISEHTVKAHLKMILSKLGASDRTHAVTIATQRGFLDF</sequence>
<evidence type="ECO:0000256" key="3">
    <source>
        <dbReference type="PROSITE-ProRule" id="PRU00169"/>
    </source>
</evidence>
<keyword evidence="1 3" id="KW-0597">Phosphoprotein</keyword>
<dbReference type="InterPro" id="IPR000792">
    <property type="entry name" value="Tscrpt_reg_LuxR_C"/>
</dbReference>
<feature type="domain" description="HTH luxR-type" evidence="4">
    <location>
        <begin position="138"/>
        <end position="203"/>
    </location>
</feature>
<dbReference type="Gene3D" id="3.40.50.2300">
    <property type="match status" value="1"/>
</dbReference>
<dbReference type="CDD" id="cd06170">
    <property type="entry name" value="LuxR_C_like"/>
    <property type="match status" value="1"/>
</dbReference>
<dbReference type="CDD" id="cd17535">
    <property type="entry name" value="REC_NarL-like"/>
    <property type="match status" value="1"/>
</dbReference>
<dbReference type="PROSITE" id="PS50043">
    <property type="entry name" value="HTH_LUXR_2"/>
    <property type="match status" value="1"/>
</dbReference>
<dbReference type="PRINTS" id="PR00038">
    <property type="entry name" value="HTHLUXR"/>
</dbReference>